<evidence type="ECO:0000256" key="6">
    <source>
        <dbReference type="SAM" id="Phobius"/>
    </source>
</evidence>
<protein>
    <submittedName>
        <fullName evidence="8">Cleft lip and palate transmembrane protein 1-domain-containing protein</fullName>
    </submittedName>
</protein>
<feature type="transmembrane region" description="Helical" evidence="6">
    <location>
        <begin position="272"/>
        <end position="292"/>
    </location>
</feature>
<dbReference type="GO" id="GO:0012505">
    <property type="term" value="C:endomembrane system"/>
    <property type="evidence" value="ECO:0007669"/>
    <property type="project" value="TreeGrafter"/>
</dbReference>
<organism evidence="8 9">
    <name type="scientific">Mucor circinelloides f. lusitanicus</name>
    <name type="common">Mucor racemosus var. lusitanicus</name>
    <dbReference type="NCBI Taxonomy" id="29924"/>
    <lineage>
        <taxon>Eukaryota</taxon>
        <taxon>Fungi</taxon>
        <taxon>Fungi incertae sedis</taxon>
        <taxon>Mucoromycota</taxon>
        <taxon>Mucoromycotina</taxon>
        <taxon>Mucoromycetes</taxon>
        <taxon>Mucorales</taxon>
        <taxon>Mucorineae</taxon>
        <taxon>Mucoraceae</taxon>
        <taxon>Mucor</taxon>
    </lineage>
</organism>
<comment type="caution">
    <text evidence="8">The sequence shown here is derived from an EMBL/GenBank/DDBJ whole genome shotgun (WGS) entry which is preliminary data.</text>
</comment>
<keyword evidence="3 6" id="KW-0812">Transmembrane</keyword>
<keyword evidence="7" id="KW-0732">Signal</keyword>
<keyword evidence="4 6" id="KW-1133">Transmembrane helix</keyword>
<evidence type="ECO:0000256" key="7">
    <source>
        <dbReference type="SAM" id="SignalP"/>
    </source>
</evidence>
<feature type="signal peptide" evidence="7">
    <location>
        <begin position="1"/>
        <end position="17"/>
    </location>
</feature>
<dbReference type="InterPro" id="IPR008429">
    <property type="entry name" value="CLPTM1"/>
</dbReference>
<evidence type="ECO:0000313" key="8">
    <source>
        <dbReference type="EMBL" id="KAF1798980.1"/>
    </source>
</evidence>
<feature type="chain" id="PRO_5034978662" evidence="7">
    <location>
        <begin position="18"/>
        <end position="542"/>
    </location>
</feature>
<evidence type="ECO:0000256" key="1">
    <source>
        <dbReference type="ARBA" id="ARBA00004141"/>
    </source>
</evidence>
<keyword evidence="5 6" id="KW-0472">Membrane</keyword>
<dbReference type="PANTHER" id="PTHR21347">
    <property type="entry name" value="CLEFT LIP AND PALATE ASSOCIATED TRANSMEMBRANE PROTEIN-RELATED"/>
    <property type="match status" value="1"/>
</dbReference>
<evidence type="ECO:0000256" key="5">
    <source>
        <dbReference type="ARBA" id="ARBA00023136"/>
    </source>
</evidence>
<gene>
    <name evidence="8" type="ORF">FB192DRAFT_1157988</name>
</gene>
<dbReference type="EMBL" id="JAAECE010000007">
    <property type="protein sequence ID" value="KAF1798980.1"/>
    <property type="molecule type" value="Genomic_DNA"/>
</dbReference>
<evidence type="ECO:0000256" key="4">
    <source>
        <dbReference type="ARBA" id="ARBA00022989"/>
    </source>
</evidence>
<dbReference type="PANTHER" id="PTHR21347:SF0">
    <property type="entry name" value="LIPID SCRAMBLASE CLPTM1L"/>
    <property type="match status" value="1"/>
</dbReference>
<feature type="transmembrane region" description="Helical" evidence="6">
    <location>
        <begin position="400"/>
        <end position="424"/>
    </location>
</feature>
<comment type="subcellular location">
    <subcellularLocation>
        <location evidence="1">Membrane</location>
        <topology evidence="1">Multi-pass membrane protein</topology>
    </subcellularLocation>
</comment>
<dbReference type="AlphaFoldDB" id="A0A8H4EZ84"/>
<name>A0A8H4EZ84_MUCCL</name>
<evidence type="ECO:0000256" key="3">
    <source>
        <dbReference type="ARBA" id="ARBA00022692"/>
    </source>
</evidence>
<reference evidence="8 9" key="1">
    <citation type="submission" date="2019-09" db="EMBL/GenBank/DDBJ databases">
        <authorList>
            <consortium name="DOE Joint Genome Institute"/>
            <person name="Mondo S.J."/>
            <person name="Navarro-Mendoza M.I."/>
            <person name="Perez-Arques C."/>
            <person name="Panchal S."/>
            <person name="Nicolas F.E."/>
            <person name="Ganguly P."/>
            <person name="Pangilinan J."/>
            <person name="Grigoriev I."/>
            <person name="Heitman J."/>
            <person name="Sanya K."/>
            <person name="Garre V."/>
        </authorList>
    </citation>
    <scope>NUCLEOTIDE SEQUENCE [LARGE SCALE GENOMIC DNA]</scope>
    <source>
        <strain evidence="8 9">MU402</strain>
    </source>
</reference>
<feature type="transmembrane region" description="Helical" evidence="6">
    <location>
        <begin position="304"/>
        <end position="326"/>
    </location>
</feature>
<accession>A0A8H4EZ84</accession>
<feature type="transmembrane region" description="Helical" evidence="6">
    <location>
        <begin position="445"/>
        <end position="464"/>
    </location>
</feature>
<proteinExistence type="inferred from homology"/>
<dbReference type="Pfam" id="PF05602">
    <property type="entry name" value="CLPTM1"/>
    <property type="match status" value="2"/>
</dbReference>
<evidence type="ECO:0000256" key="2">
    <source>
        <dbReference type="ARBA" id="ARBA00009310"/>
    </source>
</evidence>
<dbReference type="GO" id="GO:0016020">
    <property type="term" value="C:membrane"/>
    <property type="evidence" value="ECO:0007669"/>
    <property type="project" value="UniProtKB-SubCell"/>
</dbReference>
<sequence>MHLQLLFLALCIQQFSCVLVNPTTIPVPRHIPNSPSFLPLNENEPQSLLIPLWKHNIKMNLYLFINTELQFSDYSATPDWTTDVRNQRSQDKQIQLLIPRNVESTKQHYYAHIFLAKDSFPIDPANISFSMDSTVYVCHSLTKFYKNAPYWHQTITISLVYDTKDYISRDTLHPATLKYFINSSKPVANNNQRGRINFYRPIIFPNDFWQTKKDAYPINDTTLSALPLTVHLESINVWKFNVYAVLANKDDQHANSSPPGLDDNLSVLEQGYMFGITLLTCFMHGLFELLAFKNDIGFYRAKTNRIGISVNSLLIHIAIQATLFMYTMDFSNNAIRGCIQLTHLCVNAWKLNHVWLHHYEWVIEQGSNYGFAIKTVRTAARGKHKLVEQGEARTQQLDAIAFRLLTVVAVPLFAIYNAYHYYYHYNMLVYHQLKNMCMEDWTKKVIVNGIVNFLSIFGPIMAVWPQIYINCKMDMVNHISTHTMAYKITNLVVDDVFACITQMPAMHRISYLKSNIIYIVFILQKKKACIIHQFRKIKKQLL</sequence>
<dbReference type="Proteomes" id="UP000469890">
    <property type="component" value="Unassembled WGS sequence"/>
</dbReference>
<comment type="similarity">
    <text evidence="2">Belongs to the CLPTM1 family.</text>
</comment>
<evidence type="ECO:0000313" key="9">
    <source>
        <dbReference type="Proteomes" id="UP000469890"/>
    </source>
</evidence>